<dbReference type="Proteomes" id="UP000494179">
    <property type="component" value="Unassembled WGS sequence"/>
</dbReference>
<evidence type="ECO:0000313" key="6">
    <source>
        <dbReference type="Proteomes" id="UP000494270"/>
    </source>
</evidence>
<dbReference type="EMBL" id="CABWKH010000023">
    <property type="protein sequence ID" value="VWQ36597.1"/>
    <property type="molecule type" value="Genomic_DNA"/>
</dbReference>
<dbReference type="Proteomes" id="UP000494270">
    <property type="component" value="Unassembled WGS sequence"/>
</dbReference>
<dbReference type="AlphaFoldDB" id="A0A8U0LDN4"/>
<dbReference type="EMBL" id="CABWKE010000004">
    <property type="protein sequence ID" value="VWQ27467.1"/>
    <property type="molecule type" value="Genomic_DNA"/>
</dbReference>
<evidence type="ECO:0000313" key="1">
    <source>
        <dbReference type="EMBL" id="VWQ27467.1"/>
    </source>
</evidence>
<evidence type="ECO:0000313" key="5">
    <source>
        <dbReference type="Proteomes" id="UP000494246"/>
    </source>
</evidence>
<evidence type="ECO:0000313" key="4">
    <source>
        <dbReference type="Proteomes" id="UP000494179"/>
    </source>
</evidence>
<protein>
    <submittedName>
        <fullName evidence="1">Uncharacterized protein</fullName>
    </submittedName>
</protein>
<reference evidence="4 5" key="1">
    <citation type="submission" date="2019-10" db="EMBL/GenBank/DDBJ databases">
        <authorList>
            <consortium name="Melissa Lawson"/>
            <person name="O'neill I."/>
        </authorList>
    </citation>
    <scope>NUCLEOTIDE SEQUENCE [LARGE SCALE GENOMIC DNA]</scope>
    <source>
        <strain evidence="3">LH_23</strain>
        <strain evidence="2">LH_664</strain>
        <strain evidence="1">LH_665</strain>
    </source>
</reference>
<sequence>MDAERMRAALHEVWKYYDEAGESGENYVLAPDNLAKFATDLCREYEADRHSSD</sequence>
<proteinExistence type="predicted"/>
<name>A0A8U0LDN4_BIFLI</name>
<organism evidence="1 6">
    <name type="scientific">Bifidobacterium longum subsp. infantis</name>
    <dbReference type="NCBI Taxonomy" id="1682"/>
    <lineage>
        <taxon>Bacteria</taxon>
        <taxon>Bacillati</taxon>
        <taxon>Actinomycetota</taxon>
        <taxon>Actinomycetes</taxon>
        <taxon>Bifidobacteriales</taxon>
        <taxon>Bifidobacteriaceae</taxon>
        <taxon>Bifidobacterium</taxon>
    </lineage>
</organism>
<comment type="caution">
    <text evidence="1">The sequence shown here is derived from an EMBL/GenBank/DDBJ whole genome shotgun (WGS) entry which is preliminary data.</text>
</comment>
<accession>A0A8U0LDN4</accession>
<gene>
    <name evidence="3" type="ORF">BIFLH23_01529</name>
    <name evidence="2" type="ORF">BIFLH664_00685</name>
    <name evidence="1" type="ORF">BIFLH665_00564</name>
</gene>
<dbReference type="EMBL" id="CABWKI010000003">
    <property type="protein sequence ID" value="VWQ34115.1"/>
    <property type="molecule type" value="Genomic_DNA"/>
</dbReference>
<evidence type="ECO:0000313" key="3">
    <source>
        <dbReference type="EMBL" id="VWQ36597.1"/>
    </source>
</evidence>
<dbReference type="RefSeq" id="WP_229774045.1">
    <property type="nucleotide sequence ID" value="NZ_CABWKE010000004.1"/>
</dbReference>
<evidence type="ECO:0000313" key="2">
    <source>
        <dbReference type="EMBL" id="VWQ34115.1"/>
    </source>
</evidence>
<dbReference type="Proteomes" id="UP000494246">
    <property type="component" value="Unassembled WGS sequence"/>
</dbReference>